<dbReference type="Gene3D" id="3.40.50.1370">
    <property type="entry name" value="Aspartate/ornithine carbamoyltransferase"/>
    <property type="match status" value="1"/>
</dbReference>
<reference evidence="3 4" key="1">
    <citation type="submission" date="2024-03" db="EMBL/GenBank/DDBJ databases">
        <title>Novel species of the genus Variovorax.</title>
        <authorList>
            <person name="Liu Q."/>
            <person name="Xin Y.-H."/>
        </authorList>
    </citation>
    <scope>NUCLEOTIDE SEQUENCE [LARGE SCALE GENOMIC DNA]</scope>
    <source>
        <strain evidence="3 4">KACC 18501</strain>
    </source>
</reference>
<gene>
    <name evidence="3" type="ORF">WKW80_35835</name>
</gene>
<protein>
    <recommendedName>
        <fullName evidence="2">Aspartate/ornithine carbamoyltransferase carbamoyl-P binding domain-containing protein</fullName>
    </recommendedName>
</protein>
<dbReference type="InterPro" id="IPR006132">
    <property type="entry name" value="Asp/Orn_carbamoyltranf_P-bd"/>
</dbReference>
<dbReference type="Pfam" id="PF02729">
    <property type="entry name" value="OTCace_N"/>
    <property type="match status" value="1"/>
</dbReference>
<dbReference type="SUPFAM" id="SSF53671">
    <property type="entry name" value="Aspartate/ornithine carbamoyltransferase"/>
    <property type="match status" value="1"/>
</dbReference>
<dbReference type="InterPro" id="IPR036901">
    <property type="entry name" value="Asp/Orn_carbamoylTrfase_sf"/>
</dbReference>
<evidence type="ECO:0000313" key="4">
    <source>
        <dbReference type="Proteomes" id="UP001363010"/>
    </source>
</evidence>
<dbReference type="PANTHER" id="PTHR45753">
    <property type="entry name" value="ORNITHINE CARBAMOYLTRANSFERASE, MITOCHONDRIAL"/>
    <property type="match status" value="1"/>
</dbReference>
<proteinExistence type="predicted"/>
<sequence>MRINIRPAAANTVMVVHNLSSFTPYGNLSQRTLGAARILELFAAARRIRRDLQSSATHKPLRNKNVALLLAGPVHSEPSALQRAATELGARVSQVWCRQPAGALHVDIVPMARTLGHMYDAIDCGTLPAATVREIEKAAGVPVYEGLGLDSHPARMLADLMTLYEHPRPASPSPNTIHFRGDPGSEHAKAFISAARNIGFEVIPEDNPPAANDAAFVVDACNSPRWPMHASSHAIDEQRRDENHRSVIQAVLVDTISRA</sequence>
<name>A0ABU8WBJ6_9BURK</name>
<dbReference type="RefSeq" id="WP_340368325.1">
    <property type="nucleotide sequence ID" value="NZ_JBBKZV010000061.1"/>
</dbReference>
<evidence type="ECO:0000259" key="2">
    <source>
        <dbReference type="Pfam" id="PF02729"/>
    </source>
</evidence>
<evidence type="ECO:0000313" key="3">
    <source>
        <dbReference type="EMBL" id="MEJ8827293.1"/>
    </source>
</evidence>
<organism evidence="3 4">
    <name type="scientific">Variovorax humicola</name>
    <dbReference type="NCBI Taxonomy" id="1769758"/>
    <lineage>
        <taxon>Bacteria</taxon>
        <taxon>Pseudomonadati</taxon>
        <taxon>Pseudomonadota</taxon>
        <taxon>Betaproteobacteria</taxon>
        <taxon>Burkholderiales</taxon>
        <taxon>Comamonadaceae</taxon>
        <taxon>Variovorax</taxon>
    </lineage>
</organism>
<keyword evidence="1" id="KW-0808">Transferase</keyword>
<dbReference type="EMBL" id="JBBKZV010000061">
    <property type="protein sequence ID" value="MEJ8827293.1"/>
    <property type="molecule type" value="Genomic_DNA"/>
</dbReference>
<comment type="caution">
    <text evidence="3">The sequence shown here is derived from an EMBL/GenBank/DDBJ whole genome shotgun (WGS) entry which is preliminary data.</text>
</comment>
<keyword evidence="4" id="KW-1185">Reference proteome</keyword>
<feature type="domain" description="Aspartate/ornithine carbamoyltransferase carbamoyl-P binding" evidence="2">
    <location>
        <begin position="29"/>
        <end position="165"/>
    </location>
</feature>
<dbReference type="Proteomes" id="UP001363010">
    <property type="component" value="Unassembled WGS sequence"/>
</dbReference>
<dbReference type="PANTHER" id="PTHR45753:SF2">
    <property type="entry name" value="ORNITHINE CARBAMOYLTRANSFERASE"/>
    <property type="match status" value="1"/>
</dbReference>
<evidence type="ECO:0000256" key="1">
    <source>
        <dbReference type="ARBA" id="ARBA00022679"/>
    </source>
</evidence>
<accession>A0ABU8WBJ6</accession>